<reference evidence="11" key="1">
    <citation type="submission" date="2022-07" db="EMBL/GenBank/DDBJ databases">
        <authorList>
            <person name="Li W.-J."/>
            <person name="Deng Q.-Q."/>
        </authorList>
    </citation>
    <scope>NUCLEOTIDE SEQUENCE</scope>
    <source>
        <strain evidence="11">SYSU M60031</strain>
    </source>
</reference>
<evidence type="ECO:0000256" key="9">
    <source>
        <dbReference type="SAM" id="Coils"/>
    </source>
</evidence>
<evidence type="ECO:0000256" key="4">
    <source>
        <dbReference type="ARBA" id="ARBA00022989"/>
    </source>
</evidence>
<feature type="compositionally biased region" description="Polar residues" evidence="10">
    <location>
        <begin position="1"/>
        <end position="10"/>
    </location>
</feature>
<dbReference type="HAMAP" id="MF_00910">
    <property type="entry name" value="FtsL"/>
    <property type="match status" value="1"/>
</dbReference>
<keyword evidence="4 7" id="KW-1133">Transmembrane helix</keyword>
<keyword evidence="12" id="KW-1185">Reference proteome</keyword>
<evidence type="ECO:0000313" key="11">
    <source>
        <dbReference type="EMBL" id="MCP8970251.1"/>
    </source>
</evidence>
<feature type="transmembrane region" description="Helical" evidence="7">
    <location>
        <begin position="37"/>
        <end position="55"/>
    </location>
</feature>
<dbReference type="GO" id="GO:0032153">
    <property type="term" value="C:cell division site"/>
    <property type="evidence" value="ECO:0007669"/>
    <property type="project" value="UniProtKB-UniRule"/>
</dbReference>
<evidence type="ECO:0000256" key="2">
    <source>
        <dbReference type="ARBA" id="ARBA00022618"/>
    </source>
</evidence>
<keyword evidence="6 7" id="KW-0131">Cell cycle</keyword>
<dbReference type="Pfam" id="PF04977">
    <property type="entry name" value="DivIC"/>
    <property type="match status" value="1"/>
</dbReference>
<comment type="function">
    <text evidence="7">Essential cell division protein.</text>
</comment>
<sequence>MTNLAVTYNKQPQVQPPQTPQHGQAVKKGKLTRLEKVLYSAFVLFLLYASITMITNKSELYQVNRQEADLRVKVQQKQKSNADLKAQVEQLSRYERIAEKAKSMGMEINASNVQKLK</sequence>
<dbReference type="GO" id="GO:0005886">
    <property type="term" value="C:plasma membrane"/>
    <property type="evidence" value="ECO:0007669"/>
    <property type="project" value="UniProtKB-SubCell"/>
</dbReference>
<comment type="similarity">
    <text evidence="7">Belongs to the FtsL family.</text>
</comment>
<dbReference type="InterPro" id="IPR007060">
    <property type="entry name" value="FtsL/DivIC"/>
</dbReference>
<dbReference type="NCBIfam" id="TIGR02209">
    <property type="entry name" value="ftsL_broad"/>
    <property type="match status" value="1"/>
</dbReference>
<evidence type="ECO:0000256" key="5">
    <source>
        <dbReference type="ARBA" id="ARBA00023136"/>
    </source>
</evidence>
<keyword evidence="2 7" id="KW-0132">Cell division</keyword>
<organism evidence="11 12">
    <name type="scientific">Ectobacillus ponti</name>
    <dbReference type="NCBI Taxonomy" id="2961894"/>
    <lineage>
        <taxon>Bacteria</taxon>
        <taxon>Bacillati</taxon>
        <taxon>Bacillota</taxon>
        <taxon>Bacilli</taxon>
        <taxon>Bacillales</taxon>
        <taxon>Bacillaceae</taxon>
        <taxon>Ectobacillus</taxon>
    </lineage>
</organism>
<evidence type="ECO:0000256" key="1">
    <source>
        <dbReference type="ARBA" id="ARBA00022475"/>
    </source>
</evidence>
<evidence type="ECO:0000256" key="3">
    <source>
        <dbReference type="ARBA" id="ARBA00022692"/>
    </source>
</evidence>
<dbReference type="AlphaFoldDB" id="A0AA41X7B1"/>
<comment type="caution">
    <text evidence="11">The sequence shown here is derived from an EMBL/GenBank/DDBJ whole genome shotgun (WGS) entry which is preliminary data.</text>
</comment>
<evidence type="ECO:0000256" key="8">
    <source>
        <dbReference type="NCBIfam" id="TIGR02209"/>
    </source>
</evidence>
<protein>
    <recommendedName>
        <fullName evidence="7 8">Cell division protein FtsL</fullName>
    </recommendedName>
</protein>
<keyword evidence="5 7" id="KW-0472">Membrane</keyword>
<evidence type="ECO:0000256" key="6">
    <source>
        <dbReference type="ARBA" id="ARBA00023306"/>
    </source>
</evidence>
<feature type="coiled-coil region" evidence="9">
    <location>
        <begin position="74"/>
        <end position="104"/>
    </location>
</feature>
<dbReference type="GO" id="GO:0043093">
    <property type="term" value="P:FtsZ-dependent cytokinesis"/>
    <property type="evidence" value="ECO:0007669"/>
    <property type="project" value="UniProtKB-UniRule"/>
</dbReference>
<evidence type="ECO:0000313" key="12">
    <source>
        <dbReference type="Proteomes" id="UP001156102"/>
    </source>
</evidence>
<dbReference type="InterPro" id="IPR011922">
    <property type="entry name" value="Cell_div_FtsL"/>
</dbReference>
<keyword evidence="9" id="KW-0175">Coiled coil</keyword>
<dbReference type="Proteomes" id="UP001156102">
    <property type="component" value="Unassembled WGS sequence"/>
</dbReference>
<proteinExistence type="inferred from homology"/>
<keyword evidence="3 7" id="KW-0812">Transmembrane</keyword>
<dbReference type="EMBL" id="JANCLT010000010">
    <property type="protein sequence ID" value="MCP8970251.1"/>
    <property type="molecule type" value="Genomic_DNA"/>
</dbReference>
<accession>A0AA41X7B1</accession>
<evidence type="ECO:0000256" key="7">
    <source>
        <dbReference type="HAMAP-Rule" id="MF_00910"/>
    </source>
</evidence>
<feature type="region of interest" description="Disordered" evidence="10">
    <location>
        <begin position="1"/>
        <end position="25"/>
    </location>
</feature>
<name>A0AA41X7B1_9BACI</name>
<evidence type="ECO:0000256" key="10">
    <source>
        <dbReference type="SAM" id="MobiDB-lite"/>
    </source>
</evidence>
<comment type="subcellular location">
    <subcellularLocation>
        <location evidence="7">Cell membrane</location>
        <topology evidence="7">Single-pass type II membrane protein</topology>
    </subcellularLocation>
    <text evidence="7">Localizes to the division septum where it forms a ring structure.</text>
</comment>
<keyword evidence="1 7" id="KW-1003">Cell membrane</keyword>
<dbReference type="RefSeq" id="WP_254760169.1">
    <property type="nucleotide sequence ID" value="NZ_JANCLT010000010.1"/>
</dbReference>
<gene>
    <name evidence="7 11" type="primary">ftsL</name>
    <name evidence="11" type="ORF">NK662_17150</name>
</gene>